<dbReference type="EMBL" id="CAJPVJ010025346">
    <property type="protein sequence ID" value="CAG2179002.1"/>
    <property type="molecule type" value="Genomic_DNA"/>
</dbReference>
<evidence type="ECO:0000313" key="4">
    <source>
        <dbReference type="Proteomes" id="UP000728032"/>
    </source>
</evidence>
<evidence type="ECO:0000313" key="3">
    <source>
        <dbReference type="EMBL" id="CAD7661866.1"/>
    </source>
</evidence>
<sequence length="244" mass="28159">MQIITILSLIIAIGETVAQTNPWDPQPGDGDLWQIFHQNLVNQTRRHRVDERMIFVGDSLTQYWLILGEPVWAKHYTPRHAYNYGIGGDMTQNVIFRIQNQEFDGLRPVVTVLMIGGNNFWRTNDTVADVAHGTQEIVNELLAKMPTTKIILLGNIPASIPGLNEKLLQHTALISKLANNRNVYFLEMWTHFLDNNHNQNLNLYIPDGVHLNELGYEVWQQTMDPLLNRLYPNIICSRFYSFFC</sequence>
<proteinExistence type="predicted"/>
<feature type="chain" id="PRO_5035680976" description="SGNH hydrolase-type esterase domain-containing protein" evidence="1">
    <location>
        <begin position="19"/>
        <end position="244"/>
    </location>
</feature>
<evidence type="ECO:0000259" key="2">
    <source>
        <dbReference type="Pfam" id="PF13472"/>
    </source>
</evidence>
<keyword evidence="1" id="KW-0732">Signal</keyword>
<dbReference type="InterPro" id="IPR051532">
    <property type="entry name" value="Ester_Hydrolysis_Enzymes"/>
</dbReference>
<dbReference type="PANTHER" id="PTHR30383:SF32">
    <property type="entry name" value="SGNH-HYDROLASE"/>
    <property type="match status" value="1"/>
</dbReference>
<dbReference type="Gene3D" id="3.40.50.1110">
    <property type="entry name" value="SGNH hydrolase"/>
    <property type="match status" value="1"/>
</dbReference>
<organism evidence="3">
    <name type="scientific">Oppiella nova</name>
    <dbReference type="NCBI Taxonomy" id="334625"/>
    <lineage>
        <taxon>Eukaryota</taxon>
        <taxon>Metazoa</taxon>
        <taxon>Ecdysozoa</taxon>
        <taxon>Arthropoda</taxon>
        <taxon>Chelicerata</taxon>
        <taxon>Arachnida</taxon>
        <taxon>Acari</taxon>
        <taxon>Acariformes</taxon>
        <taxon>Sarcoptiformes</taxon>
        <taxon>Oribatida</taxon>
        <taxon>Brachypylina</taxon>
        <taxon>Oppioidea</taxon>
        <taxon>Oppiidae</taxon>
        <taxon>Oppiella</taxon>
    </lineage>
</organism>
<feature type="signal peptide" evidence="1">
    <location>
        <begin position="1"/>
        <end position="18"/>
    </location>
</feature>
<dbReference type="Pfam" id="PF13472">
    <property type="entry name" value="Lipase_GDSL_2"/>
    <property type="match status" value="1"/>
</dbReference>
<dbReference type="Proteomes" id="UP000728032">
    <property type="component" value="Unassembled WGS sequence"/>
</dbReference>
<gene>
    <name evidence="3" type="ORF">ONB1V03_LOCUS18426</name>
</gene>
<dbReference type="PANTHER" id="PTHR30383">
    <property type="entry name" value="THIOESTERASE 1/PROTEASE 1/LYSOPHOSPHOLIPASE L1"/>
    <property type="match status" value="1"/>
</dbReference>
<dbReference type="InterPro" id="IPR036514">
    <property type="entry name" value="SGNH_hydro_sf"/>
</dbReference>
<dbReference type="OrthoDB" id="505607at2759"/>
<protein>
    <recommendedName>
        <fullName evidence="2">SGNH hydrolase-type esterase domain-containing protein</fullName>
    </recommendedName>
</protein>
<accession>A0A7R9QX96</accession>
<reference evidence="3" key="1">
    <citation type="submission" date="2020-11" db="EMBL/GenBank/DDBJ databases">
        <authorList>
            <person name="Tran Van P."/>
        </authorList>
    </citation>
    <scope>NUCLEOTIDE SEQUENCE</scope>
</reference>
<dbReference type="GO" id="GO:0004622">
    <property type="term" value="F:phosphatidylcholine lysophospholipase activity"/>
    <property type="evidence" value="ECO:0007669"/>
    <property type="project" value="TreeGrafter"/>
</dbReference>
<dbReference type="EMBL" id="OC940171">
    <property type="protein sequence ID" value="CAD7661866.1"/>
    <property type="molecule type" value="Genomic_DNA"/>
</dbReference>
<evidence type="ECO:0000256" key="1">
    <source>
        <dbReference type="SAM" id="SignalP"/>
    </source>
</evidence>
<feature type="domain" description="SGNH hydrolase-type esterase" evidence="2">
    <location>
        <begin position="55"/>
        <end position="218"/>
    </location>
</feature>
<name>A0A7R9QX96_9ACAR</name>
<dbReference type="AlphaFoldDB" id="A0A7R9QX96"/>
<dbReference type="InterPro" id="IPR013830">
    <property type="entry name" value="SGNH_hydro"/>
</dbReference>
<dbReference type="SUPFAM" id="SSF52266">
    <property type="entry name" value="SGNH hydrolase"/>
    <property type="match status" value="1"/>
</dbReference>
<keyword evidence="4" id="KW-1185">Reference proteome</keyword>